<dbReference type="Gene3D" id="1.50.10.10">
    <property type="match status" value="1"/>
</dbReference>
<dbReference type="PANTHER" id="PTHR34987">
    <property type="entry name" value="C, PUTATIVE (AFU_ORTHOLOGUE AFUA_3G02880)-RELATED"/>
    <property type="match status" value="1"/>
</dbReference>
<name>A0A7H0LG18_9SPHN</name>
<dbReference type="EMBL" id="CP061038">
    <property type="protein sequence ID" value="QNQ08621.1"/>
    <property type="molecule type" value="Genomic_DNA"/>
</dbReference>
<dbReference type="Pfam" id="PF17389">
    <property type="entry name" value="Bac_rhamnosid6H"/>
    <property type="match status" value="1"/>
</dbReference>
<dbReference type="KEGG" id="spap:H3Z74_18000"/>
<evidence type="ECO:0000313" key="2">
    <source>
        <dbReference type="EMBL" id="QNQ08621.1"/>
    </source>
</evidence>
<dbReference type="InterPro" id="IPR012341">
    <property type="entry name" value="6hp_glycosidase-like_sf"/>
</dbReference>
<gene>
    <name evidence="2" type="ORF">H3Z74_18000</name>
</gene>
<dbReference type="PANTHER" id="PTHR34987:SF4">
    <property type="entry name" value="ALPHA-L-RHAMNOSIDASE C-TERMINAL DOMAIN-CONTAINING PROTEIN"/>
    <property type="match status" value="1"/>
</dbReference>
<feature type="domain" description="Alpha-L-rhamnosidase six-hairpin glycosidase" evidence="1">
    <location>
        <begin position="400"/>
        <end position="754"/>
    </location>
</feature>
<dbReference type="SUPFAM" id="SSF48208">
    <property type="entry name" value="Six-hairpin glycosidases"/>
    <property type="match status" value="1"/>
</dbReference>
<evidence type="ECO:0000313" key="3">
    <source>
        <dbReference type="Proteomes" id="UP000516148"/>
    </source>
</evidence>
<keyword evidence="3" id="KW-1185">Reference proteome</keyword>
<dbReference type="InterPro" id="IPR008979">
    <property type="entry name" value="Galactose-bd-like_sf"/>
</dbReference>
<dbReference type="Gene3D" id="2.60.420.10">
    <property type="entry name" value="Maltose phosphorylase, domain 3"/>
    <property type="match status" value="1"/>
</dbReference>
<proteinExistence type="predicted"/>
<dbReference type="SUPFAM" id="SSF49785">
    <property type="entry name" value="Galactose-binding domain-like"/>
    <property type="match status" value="1"/>
</dbReference>
<dbReference type="Gene3D" id="2.60.120.260">
    <property type="entry name" value="Galactose-binding domain-like"/>
    <property type="match status" value="2"/>
</dbReference>
<dbReference type="InterPro" id="IPR008928">
    <property type="entry name" value="6-hairpin_glycosidase_sf"/>
</dbReference>
<dbReference type="Proteomes" id="UP000516148">
    <property type="component" value="Chromosome"/>
</dbReference>
<protein>
    <recommendedName>
        <fullName evidence="1">Alpha-L-rhamnosidase six-hairpin glycosidase domain-containing protein</fullName>
    </recommendedName>
</protein>
<dbReference type="InterPro" id="IPR035396">
    <property type="entry name" value="Bac_rhamnosid6H"/>
</dbReference>
<dbReference type="GO" id="GO:0005975">
    <property type="term" value="P:carbohydrate metabolic process"/>
    <property type="evidence" value="ECO:0007669"/>
    <property type="project" value="InterPro"/>
</dbReference>
<sequence>MTLFRAPFIWTPQQPIAENWLLASRDLPARDDGKNRWFLFRTAVELEAEMTTAPTNITVDGRYILYVNGEEQGRGPVRCSPLAQRYDTHDIASALRPGRNIVAVLVHTYGVDTAFYEGVRGLWQPVFGDGGLWVEGPVVDTRQPWRCTQSAAWLQDVAQANHSLGFIEALDANELPADWAALGFDDSAWDIARPLLAGGGGPESLYQGMTVRPFPILLPRGIPALREFATRARSVRWIKGQRSRPDLPLHKRLYEEPLVPAPLDAARNIGELLGDGEASTAIRTTDGIDTAFTLDFGRIFSGHPFFEIEAKGGEVIEIACAERLPGEWSSEVAEDARIEPRPYIGTDAHLCRYVARPGRQRFRRFEWCAVRYMHVVVRNAPAGLTIRQLGAIETHYPVEERGRFSCSDPILTKLWAAGAYTLKQCMHDAWEDCPSREQRQWLGDVTVENLAAHAAFGNSASALTAKYLIQAAESQRPDGLTQMFAPGDHGHNARLIPDWTLQWILCAADYWQLTGDLVTLEQIWPSIRKALGWFERIAGPHGLVVDMPYWHFMDWAGLGRDHQALALNAQLAGAYRAAATISGALEDQRVARIYQGRARAISTRLDAEHWDQRRGAWVDMVDPLSGTQIKRTSQHGIAALALWGEAVPERIARAFDWATDPARETVTPAPPVVPHGTPLDEEHGVVVANTFYSHFVNEALARHGRGGTALDNIRRRFAPMIEAGSSTLWEASTPWASLCHGFSASPTHFLSRHVLGVAPAEPGFARARVMPNLFDLDSADGVVPAGAEGISVALCRQPEGFGAVIRAGSIPLDVRPPRGFRLQSLNDRDGATHALFARLTK</sequence>
<dbReference type="RefSeq" id="WP_187760949.1">
    <property type="nucleotide sequence ID" value="NZ_CP061038.1"/>
</dbReference>
<organism evidence="2 3">
    <name type="scientific">Sphingomonas alpina</name>
    <dbReference type="NCBI Taxonomy" id="653931"/>
    <lineage>
        <taxon>Bacteria</taxon>
        <taxon>Pseudomonadati</taxon>
        <taxon>Pseudomonadota</taxon>
        <taxon>Alphaproteobacteria</taxon>
        <taxon>Sphingomonadales</taxon>
        <taxon>Sphingomonadaceae</taxon>
        <taxon>Sphingomonas</taxon>
    </lineage>
</organism>
<evidence type="ECO:0000259" key="1">
    <source>
        <dbReference type="Pfam" id="PF17389"/>
    </source>
</evidence>
<dbReference type="AlphaFoldDB" id="A0A7H0LG18"/>
<reference evidence="2 3" key="1">
    <citation type="submission" date="2020-09" db="EMBL/GenBank/DDBJ databases">
        <title>Sphingomonas sp., a new species isolated from pork steak.</title>
        <authorList>
            <person name="Heidler von Heilborn D."/>
        </authorList>
    </citation>
    <scope>NUCLEOTIDE SEQUENCE [LARGE SCALE GENOMIC DNA]</scope>
    <source>
        <strain evidence="3">S8-3T</strain>
    </source>
</reference>
<accession>A0A7H0LG18</accession>